<dbReference type="EMBL" id="CSAE01000498">
    <property type="protein sequence ID" value="COW39113.1"/>
    <property type="molecule type" value="Genomic_DNA"/>
</dbReference>
<name>A0A0U0S139_MYCTX</name>
<evidence type="ECO:0000256" key="1">
    <source>
        <dbReference type="SAM" id="MobiDB-lite"/>
    </source>
</evidence>
<dbReference type="AlphaFoldDB" id="A0A0U0S139"/>
<feature type="region of interest" description="Disordered" evidence="1">
    <location>
        <begin position="1"/>
        <end position="33"/>
    </location>
</feature>
<proteinExistence type="predicted"/>
<accession>A0A0U0S139</accession>
<evidence type="ECO:0000313" key="3">
    <source>
        <dbReference type="Proteomes" id="UP000038802"/>
    </source>
</evidence>
<dbReference type="Proteomes" id="UP000038802">
    <property type="component" value="Unassembled WGS sequence"/>
</dbReference>
<sequence>MLSAKPVHGPVTERAERGHRLAGGGDIHPGAGESECRGFALGVHRTYGQHVVVVPGRTHRNRDAVPGYPGGLRRTLRGAAGIAGRGHDDGVLDIDRIGQSGT</sequence>
<organism evidence="2 3">
    <name type="scientific">Mycobacterium tuberculosis</name>
    <dbReference type="NCBI Taxonomy" id="1773"/>
    <lineage>
        <taxon>Bacteria</taxon>
        <taxon>Bacillati</taxon>
        <taxon>Actinomycetota</taxon>
        <taxon>Actinomycetes</taxon>
        <taxon>Mycobacteriales</taxon>
        <taxon>Mycobacteriaceae</taxon>
        <taxon>Mycobacterium</taxon>
        <taxon>Mycobacterium tuberculosis complex</taxon>
    </lineage>
</organism>
<reference evidence="3" key="1">
    <citation type="submission" date="2015-03" db="EMBL/GenBank/DDBJ databases">
        <authorList>
            <consortium name="Pathogen Informatics"/>
        </authorList>
    </citation>
    <scope>NUCLEOTIDE SEQUENCE [LARGE SCALE GENOMIC DNA]</scope>
    <source>
        <strain evidence="3">K00500041</strain>
    </source>
</reference>
<protein>
    <submittedName>
        <fullName evidence="2">Uncharacterized protein</fullName>
    </submittedName>
</protein>
<gene>
    <name evidence="2" type="ORF">ERS007703_03555</name>
</gene>
<evidence type="ECO:0000313" key="2">
    <source>
        <dbReference type="EMBL" id="COW39113.1"/>
    </source>
</evidence>